<reference evidence="2 3" key="1">
    <citation type="journal article" date="2011" name="J. Bacteriol.">
        <title>Genome sequence of the obligate intracellular animal pathogen Chlamydia pecorum E58.</title>
        <authorList>
            <person name="Mojica S."/>
            <person name="Huot Creasy H."/>
            <person name="Daugherty S."/>
            <person name="Read T.D."/>
            <person name="Kim T."/>
            <person name="Kaltenboeck B."/>
            <person name="Bavoil P."/>
            <person name="Myers G.S."/>
        </authorList>
    </citation>
    <scope>NUCLEOTIDE SEQUENCE [LARGE SCALE GENOMIC DNA]</scope>
    <source>
        <strain evidence="2 3">E58</strain>
    </source>
</reference>
<evidence type="ECO:0008006" key="4">
    <source>
        <dbReference type="Google" id="ProtNLM"/>
    </source>
</evidence>
<proteinExistence type="predicted"/>
<dbReference type="KEGG" id="cpm:G5S_1089"/>
<protein>
    <recommendedName>
        <fullName evidence="4">Secreted protein</fullName>
    </recommendedName>
</protein>
<dbReference type="EMBL" id="CP002608">
    <property type="protein sequence ID" value="AEB42002.1"/>
    <property type="molecule type" value="Genomic_DNA"/>
</dbReference>
<evidence type="ECO:0000313" key="3">
    <source>
        <dbReference type="Proteomes" id="UP000008305"/>
    </source>
</evidence>
<dbReference type="AlphaFoldDB" id="A0AA34RE40"/>
<feature type="chain" id="PRO_5041349115" description="Secreted protein" evidence="1">
    <location>
        <begin position="20"/>
        <end position="176"/>
    </location>
</feature>
<evidence type="ECO:0000313" key="2">
    <source>
        <dbReference type="EMBL" id="AEB42002.1"/>
    </source>
</evidence>
<accession>A0AA34RE40</accession>
<sequence>MIKKFFVNIFILSSLFSSSMNLFGEEGIAQEKEVLLQEKEETGSSVAELDNLLQRFIGDGQELCDDLLALCKENSEDAHKILQVLSYLSSGKKLLETCQRIVSLVEPLEGVASQQLVIERVPYNEECSHHCHEKELNLRERELEFKKEVFAWRKDYADKQLSWEKEKYAHRTLFQE</sequence>
<evidence type="ECO:0000256" key="1">
    <source>
        <dbReference type="SAM" id="SignalP"/>
    </source>
</evidence>
<dbReference type="RefSeq" id="WP_013713080.1">
    <property type="nucleotide sequence ID" value="NC_015408.1"/>
</dbReference>
<keyword evidence="3" id="KW-1185">Reference proteome</keyword>
<feature type="signal peptide" evidence="1">
    <location>
        <begin position="1"/>
        <end position="19"/>
    </location>
</feature>
<keyword evidence="1" id="KW-0732">Signal</keyword>
<name>A0AA34RE40_CHLPE</name>
<gene>
    <name evidence="2" type="ordered locus">G5S_1089</name>
</gene>
<organism evidence="2 3">
    <name type="scientific">Chlamydia pecorum (strain ATCC VR-628 / DSM 29919 / E58)</name>
    <name type="common">Chlamydophila pecorum</name>
    <dbReference type="NCBI Taxonomy" id="331635"/>
    <lineage>
        <taxon>Bacteria</taxon>
        <taxon>Pseudomonadati</taxon>
        <taxon>Chlamydiota</taxon>
        <taxon>Chlamydiia</taxon>
        <taxon>Chlamydiales</taxon>
        <taxon>Chlamydiaceae</taxon>
        <taxon>Chlamydia/Chlamydophila group</taxon>
        <taxon>Chlamydia</taxon>
    </lineage>
</organism>
<dbReference type="Proteomes" id="UP000008305">
    <property type="component" value="Chromosome"/>
</dbReference>